<proteinExistence type="predicted"/>
<sequence length="63" mass="6862">MPLLASASLSWPSGFTSSAKLLTTRSTPLLILTLTPHPLLPVLILTENSQCERLFSFESCACR</sequence>
<name>A0A068TN90_COFCA</name>
<dbReference type="Gramene" id="CDO97671">
    <property type="protein sequence ID" value="CDO97671"/>
    <property type="gene ID" value="GSCOC_T00015078001"/>
</dbReference>
<keyword evidence="2" id="KW-1185">Reference proteome</keyword>
<accession>A0A068TN90</accession>
<dbReference type="Proteomes" id="UP000295252">
    <property type="component" value="Chromosome IV"/>
</dbReference>
<evidence type="ECO:0000313" key="2">
    <source>
        <dbReference type="Proteomes" id="UP000295252"/>
    </source>
</evidence>
<dbReference type="EMBL" id="HG739085">
    <property type="protein sequence ID" value="CDO97671.1"/>
    <property type="molecule type" value="Genomic_DNA"/>
</dbReference>
<evidence type="ECO:0000313" key="1">
    <source>
        <dbReference type="EMBL" id="CDO97671.1"/>
    </source>
</evidence>
<organism evidence="1 2">
    <name type="scientific">Coffea canephora</name>
    <name type="common">Robusta coffee</name>
    <dbReference type="NCBI Taxonomy" id="49390"/>
    <lineage>
        <taxon>Eukaryota</taxon>
        <taxon>Viridiplantae</taxon>
        <taxon>Streptophyta</taxon>
        <taxon>Embryophyta</taxon>
        <taxon>Tracheophyta</taxon>
        <taxon>Spermatophyta</taxon>
        <taxon>Magnoliopsida</taxon>
        <taxon>eudicotyledons</taxon>
        <taxon>Gunneridae</taxon>
        <taxon>Pentapetalae</taxon>
        <taxon>asterids</taxon>
        <taxon>lamiids</taxon>
        <taxon>Gentianales</taxon>
        <taxon>Rubiaceae</taxon>
        <taxon>Ixoroideae</taxon>
        <taxon>Gardenieae complex</taxon>
        <taxon>Bertiereae - Coffeeae clade</taxon>
        <taxon>Coffeeae</taxon>
        <taxon>Coffea</taxon>
    </lineage>
</organism>
<reference evidence="2" key="1">
    <citation type="journal article" date="2014" name="Science">
        <title>The coffee genome provides insight into the convergent evolution of caffeine biosynthesis.</title>
        <authorList>
            <person name="Denoeud F."/>
            <person name="Carretero-Paulet L."/>
            <person name="Dereeper A."/>
            <person name="Droc G."/>
            <person name="Guyot R."/>
            <person name="Pietrella M."/>
            <person name="Zheng C."/>
            <person name="Alberti A."/>
            <person name="Anthony F."/>
            <person name="Aprea G."/>
            <person name="Aury J.M."/>
            <person name="Bento P."/>
            <person name="Bernard M."/>
            <person name="Bocs S."/>
            <person name="Campa C."/>
            <person name="Cenci A."/>
            <person name="Combes M.C."/>
            <person name="Crouzillat D."/>
            <person name="Da Silva C."/>
            <person name="Daddiego L."/>
            <person name="De Bellis F."/>
            <person name="Dussert S."/>
            <person name="Garsmeur O."/>
            <person name="Gayraud T."/>
            <person name="Guignon V."/>
            <person name="Jahn K."/>
            <person name="Jamilloux V."/>
            <person name="Joet T."/>
            <person name="Labadie K."/>
            <person name="Lan T."/>
            <person name="Leclercq J."/>
            <person name="Lepelley M."/>
            <person name="Leroy T."/>
            <person name="Li L.T."/>
            <person name="Librado P."/>
            <person name="Lopez L."/>
            <person name="Munoz A."/>
            <person name="Noel B."/>
            <person name="Pallavicini A."/>
            <person name="Perrotta G."/>
            <person name="Poncet V."/>
            <person name="Pot D."/>
            <person name="Priyono X."/>
            <person name="Rigoreau M."/>
            <person name="Rouard M."/>
            <person name="Rozas J."/>
            <person name="Tranchant-Dubreuil C."/>
            <person name="VanBuren R."/>
            <person name="Zhang Q."/>
            <person name="Andrade A.C."/>
            <person name="Argout X."/>
            <person name="Bertrand B."/>
            <person name="de Kochko A."/>
            <person name="Graziosi G."/>
            <person name="Henry R.J."/>
            <person name="Jayarama X."/>
            <person name="Ming R."/>
            <person name="Nagai C."/>
            <person name="Rounsley S."/>
            <person name="Sankoff D."/>
            <person name="Giuliano G."/>
            <person name="Albert V.A."/>
            <person name="Wincker P."/>
            <person name="Lashermes P."/>
        </authorList>
    </citation>
    <scope>NUCLEOTIDE SEQUENCE [LARGE SCALE GENOMIC DNA]</scope>
    <source>
        <strain evidence="2">cv. DH200-94</strain>
    </source>
</reference>
<dbReference type="InParanoid" id="A0A068TN90"/>
<protein>
    <submittedName>
        <fullName evidence="1">Uncharacterized protein</fullName>
    </submittedName>
</protein>
<gene>
    <name evidence="1" type="ORF">GSCOC_T00015078001</name>
</gene>
<dbReference type="AlphaFoldDB" id="A0A068TN90"/>